<proteinExistence type="predicted"/>
<dbReference type="RefSeq" id="WP_133155698.1">
    <property type="nucleotide sequence ID" value="NZ_CP037867.1"/>
</dbReference>
<reference evidence="1 2" key="1">
    <citation type="submission" date="2019-03" db="EMBL/GenBank/DDBJ databases">
        <authorList>
            <person name="Sebastian G."/>
            <person name="Baumann P."/>
            <person name="Ruckert C."/>
            <person name="Kalinowski J."/>
            <person name="Nebel B."/>
            <person name="Takors R."/>
            <person name="Blombach B."/>
        </authorList>
    </citation>
    <scope>NUCLEOTIDE SEQUENCE [LARGE SCALE GENOMIC DNA]</scope>
    <source>
        <strain evidence="1 2">DSM 1084</strain>
    </source>
</reference>
<dbReference type="EMBL" id="CP037867">
    <property type="protein sequence ID" value="QBM26605.1"/>
    <property type="molecule type" value="Genomic_DNA"/>
</dbReference>
<sequence>MDISSVVRSLRRPAGWLGAVAAVSTLAACYVVPIDPRTGQAVPPPHAAVAAAPALPLSFQARLYPANEPASGHGVISATVTNDLQGRGTFSTVIGGESFSGEATRKAGSSREGLANGAGNRGGYITCAYTMNSATLGSGTCRLSSGALFSMHIGH</sequence>
<protein>
    <submittedName>
        <fullName evidence="1">Uncharacterized protein</fullName>
    </submittedName>
</protein>
<dbReference type="Proteomes" id="UP000293912">
    <property type="component" value="Chromosome"/>
</dbReference>
<name>A0A4P6WWE8_HYDPS</name>
<keyword evidence="2" id="KW-1185">Reference proteome</keyword>
<evidence type="ECO:0000313" key="2">
    <source>
        <dbReference type="Proteomes" id="UP000293912"/>
    </source>
</evidence>
<evidence type="ECO:0000313" key="1">
    <source>
        <dbReference type="EMBL" id="QBM26605.1"/>
    </source>
</evidence>
<dbReference type="AlphaFoldDB" id="A0A4P6WWE8"/>
<dbReference type="KEGG" id="hpse:HPF_02855"/>
<organism evidence="1 2">
    <name type="scientific">Hydrogenophaga pseudoflava</name>
    <name type="common">Pseudomonas carboxydoflava</name>
    <dbReference type="NCBI Taxonomy" id="47421"/>
    <lineage>
        <taxon>Bacteria</taxon>
        <taxon>Pseudomonadati</taxon>
        <taxon>Pseudomonadota</taxon>
        <taxon>Betaproteobacteria</taxon>
        <taxon>Burkholderiales</taxon>
        <taxon>Comamonadaceae</taxon>
        <taxon>Hydrogenophaga</taxon>
    </lineage>
</organism>
<gene>
    <name evidence="1" type="ORF">HPF_02855</name>
</gene>
<accession>A0A4P6WWE8</accession>